<protein>
    <submittedName>
        <fullName evidence="2">Uncharacterized protein</fullName>
    </submittedName>
</protein>
<dbReference type="Proteomes" id="UP000019478">
    <property type="component" value="Unassembled WGS sequence"/>
</dbReference>
<dbReference type="EMBL" id="AMGY01000006">
    <property type="protein sequence ID" value="EXJ80978.1"/>
    <property type="molecule type" value="Genomic_DNA"/>
</dbReference>
<name>W9XLB1_9EURO</name>
<evidence type="ECO:0000256" key="1">
    <source>
        <dbReference type="SAM" id="MobiDB-lite"/>
    </source>
</evidence>
<evidence type="ECO:0000313" key="2">
    <source>
        <dbReference type="EMBL" id="EXJ80978.1"/>
    </source>
</evidence>
<dbReference type="AlphaFoldDB" id="W9XLB1"/>
<feature type="region of interest" description="Disordered" evidence="1">
    <location>
        <begin position="1"/>
        <end position="24"/>
    </location>
</feature>
<organism evidence="2 3">
    <name type="scientific">Capronia epimyces CBS 606.96</name>
    <dbReference type="NCBI Taxonomy" id="1182542"/>
    <lineage>
        <taxon>Eukaryota</taxon>
        <taxon>Fungi</taxon>
        <taxon>Dikarya</taxon>
        <taxon>Ascomycota</taxon>
        <taxon>Pezizomycotina</taxon>
        <taxon>Eurotiomycetes</taxon>
        <taxon>Chaetothyriomycetidae</taxon>
        <taxon>Chaetothyriales</taxon>
        <taxon>Herpotrichiellaceae</taxon>
        <taxon>Capronia</taxon>
    </lineage>
</organism>
<keyword evidence="3" id="KW-1185">Reference proteome</keyword>
<feature type="compositionally biased region" description="Polar residues" evidence="1">
    <location>
        <begin position="1"/>
        <end position="15"/>
    </location>
</feature>
<proteinExistence type="predicted"/>
<comment type="caution">
    <text evidence="2">The sequence shown here is derived from an EMBL/GenBank/DDBJ whole genome shotgun (WGS) entry which is preliminary data.</text>
</comment>
<accession>W9XLB1</accession>
<evidence type="ECO:0000313" key="3">
    <source>
        <dbReference type="Proteomes" id="UP000019478"/>
    </source>
</evidence>
<sequence>MLPTMASSQCSSNALRDTGPLEVGKSLTQNKSAARDMSSTALKFLSGPFSRRIVLKRARYLW</sequence>
<gene>
    <name evidence="2" type="ORF">A1O3_07266</name>
</gene>
<reference evidence="2 3" key="1">
    <citation type="submission" date="2013-03" db="EMBL/GenBank/DDBJ databases">
        <title>The Genome Sequence of Capronia epimyces CBS 606.96.</title>
        <authorList>
            <consortium name="The Broad Institute Genomics Platform"/>
            <person name="Cuomo C."/>
            <person name="de Hoog S."/>
            <person name="Gorbushina A."/>
            <person name="Walker B."/>
            <person name="Young S.K."/>
            <person name="Zeng Q."/>
            <person name="Gargeya S."/>
            <person name="Fitzgerald M."/>
            <person name="Haas B."/>
            <person name="Abouelleil A."/>
            <person name="Allen A.W."/>
            <person name="Alvarado L."/>
            <person name="Arachchi H.M."/>
            <person name="Berlin A.M."/>
            <person name="Chapman S.B."/>
            <person name="Gainer-Dewar J."/>
            <person name="Goldberg J."/>
            <person name="Griggs A."/>
            <person name="Gujja S."/>
            <person name="Hansen M."/>
            <person name="Howarth C."/>
            <person name="Imamovic A."/>
            <person name="Ireland A."/>
            <person name="Larimer J."/>
            <person name="McCowan C."/>
            <person name="Murphy C."/>
            <person name="Pearson M."/>
            <person name="Poon T.W."/>
            <person name="Priest M."/>
            <person name="Roberts A."/>
            <person name="Saif S."/>
            <person name="Shea T."/>
            <person name="Sisk P."/>
            <person name="Sykes S."/>
            <person name="Wortman J."/>
            <person name="Nusbaum C."/>
            <person name="Birren B."/>
        </authorList>
    </citation>
    <scope>NUCLEOTIDE SEQUENCE [LARGE SCALE GENOMIC DNA]</scope>
    <source>
        <strain evidence="2 3">CBS 606.96</strain>
    </source>
</reference>
<dbReference type="GeneID" id="19171366"/>
<dbReference type="RefSeq" id="XP_007735566.1">
    <property type="nucleotide sequence ID" value="XM_007737376.1"/>
</dbReference>
<dbReference type="HOGENOM" id="CLU_2903996_0_0_1"/>